<reference evidence="5 6" key="2">
    <citation type="submission" date="2023-06" db="EMBL/GenBank/DDBJ databases">
        <title>Identification and characterization of horizontal gene transfer across gut microbiota members of farm animals based on homology search.</title>
        <authorList>
            <person name="Schwarzerova J."/>
            <person name="Nykrynova M."/>
            <person name="Jureckova K."/>
            <person name="Cejkova D."/>
            <person name="Rychlik I."/>
        </authorList>
    </citation>
    <scope>NUCLEOTIDE SEQUENCE [LARGE SCALE GENOMIC DNA]</scope>
    <source>
        <strain evidence="5 6">ET39</strain>
    </source>
</reference>
<dbReference type="Pfam" id="PF00149">
    <property type="entry name" value="Metallophos"/>
    <property type="match status" value="1"/>
</dbReference>
<evidence type="ECO:0000259" key="4">
    <source>
        <dbReference type="PROSITE" id="PS51841"/>
    </source>
</evidence>
<evidence type="ECO:0000256" key="1">
    <source>
        <dbReference type="SAM" id="MobiDB-lite"/>
    </source>
</evidence>
<evidence type="ECO:0000256" key="3">
    <source>
        <dbReference type="SAM" id="SignalP"/>
    </source>
</evidence>
<reference evidence="6" key="1">
    <citation type="submission" date="2023-06" db="EMBL/GenBank/DDBJ databases">
        <title>Identification and characterization of horizontal gene transfer across gut microbiota members of farm animals based on homology search.</title>
        <authorList>
            <person name="Zeman M."/>
            <person name="Kubasova T."/>
            <person name="Jahodarova E."/>
            <person name="Nykrynova M."/>
            <person name="Rychlik I."/>
        </authorList>
    </citation>
    <scope>NUCLEOTIDE SEQUENCE [LARGE SCALE GENOMIC DNA]</scope>
    <source>
        <strain evidence="6">ET39</strain>
    </source>
</reference>
<dbReference type="PANTHER" id="PTHR43143:SF5">
    <property type="entry name" value="SECRETED PROTEIN"/>
    <property type="match status" value="1"/>
</dbReference>
<dbReference type="Gene3D" id="2.60.40.1260">
    <property type="entry name" value="Lamin Tail domain"/>
    <property type="match status" value="2"/>
</dbReference>
<reference evidence="5 6" key="3">
    <citation type="submission" date="2023-06" db="EMBL/GenBank/DDBJ databases">
        <authorList>
            <person name="Zeman M."/>
            <person name="Kubasova T."/>
            <person name="Jahodarova E."/>
            <person name="Nykrynova M."/>
            <person name="Rychlik I."/>
        </authorList>
    </citation>
    <scope>NUCLEOTIDE SEQUENCE [LARGE SCALE GENOMIC DNA]</scope>
    <source>
        <strain evidence="5 6">ET39</strain>
    </source>
</reference>
<dbReference type="InterPro" id="IPR001322">
    <property type="entry name" value="Lamin_tail_dom"/>
</dbReference>
<dbReference type="EMBL" id="JAUDCG010000034">
    <property type="protein sequence ID" value="MDM8157584.1"/>
    <property type="molecule type" value="Genomic_DNA"/>
</dbReference>
<feature type="compositionally biased region" description="Polar residues" evidence="1">
    <location>
        <begin position="1881"/>
        <end position="1906"/>
    </location>
</feature>
<feature type="domain" description="LTD" evidence="4">
    <location>
        <begin position="36"/>
        <end position="182"/>
    </location>
</feature>
<dbReference type="SUPFAM" id="SSF74853">
    <property type="entry name" value="Lamin A/C globular tail domain"/>
    <property type="match status" value="3"/>
</dbReference>
<feature type="domain" description="LTD" evidence="4">
    <location>
        <begin position="325"/>
        <end position="468"/>
    </location>
</feature>
<dbReference type="PROSITE" id="PS51841">
    <property type="entry name" value="LTD"/>
    <property type="match status" value="3"/>
</dbReference>
<feature type="signal peptide" evidence="3">
    <location>
        <begin position="1"/>
        <end position="25"/>
    </location>
</feature>
<feature type="region of interest" description="Disordered" evidence="1">
    <location>
        <begin position="1862"/>
        <end position="1906"/>
    </location>
</feature>
<dbReference type="InterPro" id="IPR029052">
    <property type="entry name" value="Metallo-depent_PP-like"/>
</dbReference>
<organism evidence="5 6">
    <name type="scientific">Amedibacillus dolichus</name>
    <dbReference type="NCBI Taxonomy" id="31971"/>
    <lineage>
        <taxon>Bacteria</taxon>
        <taxon>Bacillati</taxon>
        <taxon>Bacillota</taxon>
        <taxon>Erysipelotrichia</taxon>
        <taxon>Erysipelotrichales</taxon>
        <taxon>Erysipelotrichaceae</taxon>
        <taxon>Amedibacillus</taxon>
    </lineage>
</organism>
<dbReference type="PANTHER" id="PTHR43143">
    <property type="entry name" value="METALLOPHOSPHOESTERASE, CALCINEURIN SUPERFAMILY"/>
    <property type="match status" value="1"/>
</dbReference>
<dbReference type="Pfam" id="PF00932">
    <property type="entry name" value="LTD"/>
    <property type="match status" value="3"/>
</dbReference>
<evidence type="ECO:0000313" key="5">
    <source>
        <dbReference type="EMBL" id="MDM8157584.1"/>
    </source>
</evidence>
<dbReference type="SUPFAM" id="SSF56300">
    <property type="entry name" value="Metallo-dependent phosphatases"/>
    <property type="match status" value="1"/>
</dbReference>
<protein>
    <submittedName>
        <fullName evidence="5">Lamin tail domain-containing protein</fullName>
    </submittedName>
</protein>
<accession>A0ABT7UDB3</accession>
<dbReference type="Gene3D" id="3.60.21.10">
    <property type="match status" value="1"/>
</dbReference>
<name>A0ABT7UDB3_9FIRM</name>
<evidence type="ECO:0000313" key="6">
    <source>
        <dbReference type="Proteomes" id="UP001529340"/>
    </source>
</evidence>
<proteinExistence type="predicted"/>
<gene>
    <name evidence="5" type="ORF">QUV96_08035</name>
</gene>
<keyword evidence="2" id="KW-1133">Transmembrane helix</keyword>
<comment type="caution">
    <text evidence="5">The sequence shown here is derived from an EMBL/GenBank/DDBJ whole genome shotgun (WGS) entry which is preliminary data.</text>
</comment>
<dbReference type="Proteomes" id="UP001529340">
    <property type="component" value="Unassembled WGS sequence"/>
</dbReference>
<dbReference type="Gene3D" id="2.60.40.10">
    <property type="entry name" value="Immunoglobulins"/>
    <property type="match status" value="1"/>
</dbReference>
<dbReference type="InterPro" id="IPR036415">
    <property type="entry name" value="Lamin_tail_dom_sf"/>
</dbReference>
<evidence type="ECO:0000256" key="2">
    <source>
        <dbReference type="SAM" id="Phobius"/>
    </source>
</evidence>
<keyword evidence="2" id="KW-0472">Membrane</keyword>
<dbReference type="Pfam" id="PF16403">
    <property type="entry name" value="Bact_surface_Ig-like"/>
    <property type="match status" value="1"/>
</dbReference>
<dbReference type="RefSeq" id="WP_289608029.1">
    <property type="nucleotide sequence ID" value="NZ_JAUDCG010000034.1"/>
</dbReference>
<feature type="transmembrane region" description="Helical" evidence="2">
    <location>
        <begin position="1913"/>
        <end position="1932"/>
    </location>
</feature>
<feature type="domain" description="LTD" evidence="4">
    <location>
        <begin position="612"/>
        <end position="791"/>
    </location>
</feature>
<keyword evidence="3" id="KW-0732">Signal</keyword>
<dbReference type="InterPro" id="IPR051918">
    <property type="entry name" value="STPP_CPPED1"/>
</dbReference>
<feature type="chain" id="PRO_5046627238" evidence="3">
    <location>
        <begin position="26"/>
        <end position="1942"/>
    </location>
</feature>
<keyword evidence="6" id="KW-1185">Reference proteome</keyword>
<dbReference type="InterPro" id="IPR004843">
    <property type="entry name" value="Calcineurin-like_PHP"/>
</dbReference>
<dbReference type="InterPro" id="IPR013783">
    <property type="entry name" value="Ig-like_fold"/>
</dbReference>
<dbReference type="InterPro" id="IPR032179">
    <property type="entry name" value="Cry22Aa_Ig-like"/>
</dbReference>
<sequence length="1942" mass="211968">MKNRRAKKIVTAGMGVLMAASSVNAGSLQIVSAQENVVQQSTSVISPLMISELVADTHQSDQTTASGADAFEYIEIYNTSDQPVSMDDYRIRNVNGSTLTDWEIPQGTIIQPNEAIVVWVQNEESVKSDEETFRAYYGIEDPDVRIIKTLEQVNGFSNSGERSMQIVVKNTGQIVNAITYNDGTEKAQTKKGIRFAYQSAQVQEQTLAYDGTPTPGVLEADQQLDGTYTIPGAGDASIQAVSSDRITAGESLVISAQWELDSVVTNAYVQSADASKTYAMTYADGVFTAVIPAADLLDTETFAYTVHMSDGVNQLRSETKSVIIDAGDTTIAYASPLLLTEVVPNTDNVDGSDAYEYFEIYNVSDFDIDLSDYHFLYDNGSTVAEWQLEDAITLKAKETLTVWVRNDAVVEAGLTAEDFNTHYGSSLTQGEQLTSVRSGGFSNSGTRTMQIVSPVGRVLNTLRYTAGDSSDGSIGVDEAIQMDYLTAEGTLRYDAQPSVHQIEEGQVPYAYDAPAMVEDPQVTVSAPSVMSAQDRFDVQVESSDLERVLSADLQVYDGTTLIASLPMTDADGVLQATIDYDTVKDLDAFTYVVTLSNGVQEASCTSAGIPVENTAVDTTDAPALVVTEIIPDTSNTNGADAYEYIEIYNNSDQDIDLKDYKLYYNYPDSGSDSVWWESDESRILPAHETLVFWIKNGGNDDLTLADFNQKWGTQLTSDQVIEIECGGMANSGARGVKIASNVKDVIDVVTYNMNGADNTTADRSISFQNRYANGAFGSVLVEDADTPTPGTITEAQRPVYEATLPQKEDVEAPIIEDLSPSTFNDDEELRLSLRAQSEQTTIKTVRLYIKDNLSQDYMVYNLLRNDGDVFSYTLPAVDLFGKSSYTYYFEVSDGYQSVQSDVRSIDNEETIAVGDGLNIAEGALLSGIHQIIGTGADLQIDGQPVETNTSIQNSAKIAFDASQTDVFFKNAVAIGDEALGVFNEGTYDTWTTYAYDVDAAYFDADSKEITIAFHAGNKANALEHDIENNDDFVLKNIRLLLPDGTTLRPQSYAGVNGIGAIEHTADNWHPQDPQALRTYGAEDEISMGDGTTKIEILYVTFAVPETSFNGKSYLLDTTTLSDGTHTISSGTASVQVTVDNTAPEIETNLTDGTMVRNETIRASAQDAISGEVAVTAMLDGEAITLPYTFDSTILSAGTHTLTLTAADTAGNLATKTVTFTTPQENAVISDLKPGSGSIINGDPTLSAFVTDPTNDLMEVSFKLGEHYSLGDANITSESGIAQNNGSTEGNFTADSGDGFPYEVFDIDLSASQLQAGRMKVRWSGVTNNDKTFLYAYNRTNGTWDRLESEAVNENGELTLTADLTLDDYVQDQQVRIMVQNGEGYTPPQYSAGEAGADATYNENDTPRDDYDFTFVIESDTQYYNEDYDGNPSQDVDGQYQYQLDIHNWVLNNRERMNIQYMFHDGDIIDDEPLIPEWENADRAYQMLDDADLPYGVLAGNHDVGHLSGDYTNYSKYFGESRYQGNPWYGGSYKDNRGHYDLITVDGIDFIMIYMGWGIGDEEIAWMNEVLAQYPERKAILNFHEYLLASGGLGEEPQRIYDEVVATNPNVCMVFSGHYHNAQTRVDSFDDDGDGVAERNVYQMLFDYQGLAQGGMGYIRLLHFDMDNEQIIFRTYSPSLDDYDAKDEENIGDVDGINGEESFTVSFADLGITAKQKQLTTSSLDVDLYSEESLATIEDVRSGTKVEYTLEHALNGTFGWYVEVRDANGGYAKSDVQYVTVQKDVTLPTLILPGDNTLQLNDAFDAMAGVRATDHTGADITDRVQVSGSVDTTKAGTYVLTYTVTDAYGNQVSSQRVITVEDAQENDPSQGGENEPTRPGSGETNETPSAPQDDAQQTGSDASSADTATVQNDATVYAGTGILAAIAAVFVLLRKKMGRAERH</sequence>
<keyword evidence="2" id="KW-0812">Transmembrane</keyword>